<dbReference type="PANTHER" id="PTHR35908">
    <property type="entry name" value="HYPOTHETICAL FUSION PROTEIN"/>
    <property type="match status" value="1"/>
</dbReference>
<keyword evidence="3" id="KW-1185">Reference proteome</keyword>
<dbReference type="SUPFAM" id="SSF54593">
    <property type="entry name" value="Glyoxalase/Bleomycin resistance protein/Dihydroxybiphenyl dioxygenase"/>
    <property type="match status" value="1"/>
</dbReference>
<proteinExistence type="predicted"/>
<dbReference type="RefSeq" id="WP_380633449.1">
    <property type="nucleotide sequence ID" value="NZ_JBHSQO010000004.1"/>
</dbReference>
<protein>
    <submittedName>
        <fullName evidence="2">VOC family protein</fullName>
    </submittedName>
</protein>
<organism evidence="2 3">
    <name type="scientific">Saccharothrix lopnurensis</name>
    <dbReference type="NCBI Taxonomy" id="1670621"/>
    <lineage>
        <taxon>Bacteria</taxon>
        <taxon>Bacillati</taxon>
        <taxon>Actinomycetota</taxon>
        <taxon>Actinomycetes</taxon>
        <taxon>Pseudonocardiales</taxon>
        <taxon>Pseudonocardiaceae</taxon>
        <taxon>Saccharothrix</taxon>
    </lineage>
</organism>
<dbReference type="PANTHER" id="PTHR35908:SF1">
    <property type="entry name" value="CONSERVED PROTEIN"/>
    <property type="match status" value="1"/>
</dbReference>
<evidence type="ECO:0000259" key="1">
    <source>
        <dbReference type="Pfam" id="PF18029"/>
    </source>
</evidence>
<dbReference type="Gene3D" id="3.10.180.10">
    <property type="entry name" value="2,3-Dihydroxybiphenyl 1,2-Dioxygenase, domain 1"/>
    <property type="match status" value="1"/>
</dbReference>
<comment type="caution">
    <text evidence="2">The sequence shown here is derived from an EMBL/GenBank/DDBJ whole genome shotgun (WGS) entry which is preliminary data.</text>
</comment>
<dbReference type="InterPro" id="IPR041581">
    <property type="entry name" value="Glyoxalase_6"/>
</dbReference>
<dbReference type="Proteomes" id="UP001596220">
    <property type="component" value="Unassembled WGS sequence"/>
</dbReference>
<dbReference type="Pfam" id="PF18029">
    <property type="entry name" value="Glyoxalase_6"/>
    <property type="match status" value="1"/>
</dbReference>
<reference evidence="3" key="1">
    <citation type="journal article" date="2019" name="Int. J. Syst. Evol. Microbiol.">
        <title>The Global Catalogue of Microorganisms (GCM) 10K type strain sequencing project: providing services to taxonomists for standard genome sequencing and annotation.</title>
        <authorList>
            <consortium name="The Broad Institute Genomics Platform"/>
            <consortium name="The Broad Institute Genome Sequencing Center for Infectious Disease"/>
            <person name="Wu L."/>
            <person name="Ma J."/>
        </authorList>
    </citation>
    <scope>NUCLEOTIDE SEQUENCE [LARGE SCALE GENOMIC DNA]</scope>
    <source>
        <strain evidence="3">CGMCC 4.7246</strain>
    </source>
</reference>
<gene>
    <name evidence="2" type="ORF">ACFP3R_05460</name>
</gene>
<evidence type="ECO:0000313" key="2">
    <source>
        <dbReference type="EMBL" id="MFC6088712.1"/>
    </source>
</evidence>
<evidence type="ECO:0000313" key="3">
    <source>
        <dbReference type="Proteomes" id="UP001596220"/>
    </source>
</evidence>
<feature type="domain" description="Glyoxalase-like" evidence="1">
    <location>
        <begin position="8"/>
        <end position="116"/>
    </location>
</feature>
<dbReference type="InterPro" id="IPR029068">
    <property type="entry name" value="Glyas_Bleomycin-R_OHBP_Dase"/>
</dbReference>
<dbReference type="EMBL" id="JBHSQO010000004">
    <property type="protein sequence ID" value="MFC6088712.1"/>
    <property type="molecule type" value="Genomic_DNA"/>
</dbReference>
<name>A0ABW1P144_9PSEU</name>
<sequence length="119" mass="13177">MTSRILALVIDRTSAQVSALSEFWCPALGYRVDRRWQDPRGVTCTELTGDGPMLLLQPVDEPKTTKNRLHLDLVAPRDRDAEVDRLVGLGARRVGGDEGLPWVVLTDPAGNEFCVLPPR</sequence>
<dbReference type="CDD" id="cd06587">
    <property type="entry name" value="VOC"/>
    <property type="match status" value="1"/>
</dbReference>
<accession>A0ABW1P144</accession>